<name>A0ABU1GWW8_9GAMM</name>
<evidence type="ECO:0000313" key="5">
    <source>
        <dbReference type="Proteomes" id="UP001269375"/>
    </source>
</evidence>
<dbReference type="GO" id="GO:0051301">
    <property type="term" value="P:cell division"/>
    <property type="evidence" value="ECO:0007669"/>
    <property type="project" value="UniProtKB-KW"/>
</dbReference>
<dbReference type="Pfam" id="PF06005">
    <property type="entry name" value="ZapB"/>
    <property type="match status" value="1"/>
</dbReference>
<keyword evidence="5" id="KW-1185">Reference proteome</keyword>
<accession>A0ABU1GWW8</accession>
<evidence type="ECO:0000256" key="3">
    <source>
        <dbReference type="SAM" id="Coils"/>
    </source>
</evidence>
<keyword evidence="2" id="KW-0717">Septation</keyword>
<keyword evidence="2" id="KW-0131">Cell cycle</keyword>
<comment type="caution">
    <text evidence="4">The sequence shown here is derived from an EMBL/GenBank/DDBJ whole genome shotgun (WGS) entry which is preliminary data.</text>
</comment>
<evidence type="ECO:0000313" key="4">
    <source>
        <dbReference type="EMBL" id="MDR5896550.1"/>
    </source>
</evidence>
<dbReference type="EMBL" id="JARWAO010000005">
    <property type="protein sequence ID" value="MDR5896550.1"/>
    <property type="molecule type" value="Genomic_DNA"/>
</dbReference>
<gene>
    <name evidence="4" type="ORF">QC825_10735</name>
</gene>
<evidence type="ECO:0000256" key="2">
    <source>
        <dbReference type="ARBA" id="ARBA00023210"/>
    </source>
</evidence>
<dbReference type="Proteomes" id="UP001269375">
    <property type="component" value="Unassembled WGS sequence"/>
</dbReference>
<proteinExistence type="predicted"/>
<dbReference type="Gene3D" id="1.20.5.340">
    <property type="match status" value="1"/>
</dbReference>
<reference evidence="4 5" key="1">
    <citation type="submission" date="2023-04" db="EMBL/GenBank/DDBJ databases">
        <title>A long-awaited taxogenomic arrangement of the family Halomonadaceae.</title>
        <authorList>
            <person name="De La Haba R."/>
            <person name="Chuvochina M."/>
            <person name="Wittouck S."/>
            <person name="Arahal D.R."/>
            <person name="Sanchez-Porro C."/>
            <person name="Hugenholtz P."/>
            <person name="Ventosa A."/>
        </authorList>
    </citation>
    <scope>NUCLEOTIDE SEQUENCE [LARGE SCALE GENOMIC DNA]</scope>
    <source>
        <strain evidence="4 5">DSM 22428</strain>
    </source>
</reference>
<organism evidence="4 5">
    <name type="scientific">Larsenimonas suaedae</name>
    <dbReference type="NCBI Taxonomy" id="1851019"/>
    <lineage>
        <taxon>Bacteria</taxon>
        <taxon>Pseudomonadati</taxon>
        <taxon>Pseudomonadota</taxon>
        <taxon>Gammaproteobacteria</taxon>
        <taxon>Oceanospirillales</taxon>
        <taxon>Halomonadaceae</taxon>
        <taxon>Larsenimonas</taxon>
    </lineage>
</organism>
<feature type="coiled-coil region" evidence="3">
    <location>
        <begin position="6"/>
        <end position="54"/>
    </location>
</feature>
<protein>
    <submittedName>
        <fullName evidence="4">Cell division protein ZapB</fullName>
    </submittedName>
</protein>
<keyword evidence="1 3" id="KW-0175">Coiled coil</keyword>
<dbReference type="SUPFAM" id="SSF75704">
    <property type="entry name" value="Mitotic arrest deficient-like 1, Mad1"/>
    <property type="match status" value="1"/>
</dbReference>
<sequence>MSIELFDQLEQKVSTAVDTIEMLRMEVEELRQENEQLKSERTQWESRLNGILARFQEFDAQPAQAEATHS</sequence>
<evidence type="ECO:0000256" key="1">
    <source>
        <dbReference type="ARBA" id="ARBA00023054"/>
    </source>
</evidence>
<keyword evidence="4" id="KW-0132">Cell division</keyword>
<dbReference type="RefSeq" id="WP_251594252.1">
    <property type="nucleotide sequence ID" value="NZ_JAMLJI010000003.1"/>
</dbReference>
<dbReference type="InterPro" id="IPR009252">
    <property type="entry name" value="Cell_div_ZapB"/>
</dbReference>